<dbReference type="EMBL" id="JRYB01000001">
    <property type="protein sequence ID" value="OIJ42800.1"/>
    <property type="molecule type" value="Genomic_DNA"/>
</dbReference>
<sequence length="269" mass="28452">MQNQTFPLILSFGVCDPVGAIGVQADCAAFAALGCHGLSAIAGLLVADSARIENMYELDSDWMAEQARTLLEDMPIAAFKVGAVGSALHLAAIAEIVSDYPDAPLVLDPFLSALPDAGLGDEEMLSALRSILAPQATVLILSQSELGRMAELWRDGAERKDGDLEEDVAELTSSGLHYVLVTGSRDEHGGCSNRLYDAGGEVARVDWQHLPGPFLGAGNTYSAAFTACLARGMDAPQALALAQEYTTGALEHAQRFGMGKLIPSKFFRP</sequence>
<keyword evidence="4" id="KW-0418">Kinase</keyword>
<dbReference type="InterPro" id="IPR013749">
    <property type="entry name" value="PM/HMP-P_kinase-1"/>
</dbReference>
<dbReference type="Pfam" id="PF08543">
    <property type="entry name" value="Phos_pyr_kin"/>
    <property type="match status" value="1"/>
</dbReference>
<reference evidence="4 5" key="1">
    <citation type="submission" date="2014-10" db="EMBL/GenBank/DDBJ databases">
        <authorList>
            <person name="Seo M.-J."/>
            <person name="Seok Y.J."/>
            <person name="Cha I.-T."/>
        </authorList>
    </citation>
    <scope>NUCLEOTIDE SEQUENCE [LARGE SCALE GENOMIC DNA]</scope>
    <source>
        <strain evidence="4 5">NEU</strain>
    </source>
</reference>
<evidence type="ECO:0000259" key="3">
    <source>
        <dbReference type="Pfam" id="PF08543"/>
    </source>
</evidence>
<dbReference type="PANTHER" id="PTHR20858:SF17">
    <property type="entry name" value="HYDROXYMETHYLPYRIMIDINE_PHOSPHOMETHYLPYRIMIDINE KINASE THI20-RELATED"/>
    <property type="match status" value="1"/>
</dbReference>
<dbReference type="AlphaFoldDB" id="A0A1S2NDC9"/>
<dbReference type="Proteomes" id="UP000180246">
    <property type="component" value="Unassembled WGS sequence"/>
</dbReference>
<name>A0A1S2NDC9_9BURK</name>
<dbReference type="GO" id="GO:0005829">
    <property type="term" value="C:cytosol"/>
    <property type="evidence" value="ECO:0007669"/>
    <property type="project" value="TreeGrafter"/>
</dbReference>
<evidence type="ECO:0000313" key="5">
    <source>
        <dbReference type="Proteomes" id="UP000180246"/>
    </source>
</evidence>
<organism evidence="4 5">
    <name type="scientific">Massilia timonae</name>
    <dbReference type="NCBI Taxonomy" id="47229"/>
    <lineage>
        <taxon>Bacteria</taxon>
        <taxon>Pseudomonadati</taxon>
        <taxon>Pseudomonadota</taxon>
        <taxon>Betaproteobacteria</taxon>
        <taxon>Burkholderiales</taxon>
        <taxon>Oxalobacteraceae</taxon>
        <taxon>Telluria group</taxon>
        <taxon>Massilia</taxon>
    </lineage>
</organism>
<evidence type="ECO:0000313" key="4">
    <source>
        <dbReference type="EMBL" id="OIJ42800.1"/>
    </source>
</evidence>
<keyword evidence="4" id="KW-0808">Transferase</keyword>
<dbReference type="GO" id="GO:0009228">
    <property type="term" value="P:thiamine biosynthetic process"/>
    <property type="evidence" value="ECO:0007669"/>
    <property type="project" value="InterPro"/>
</dbReference>
<comment type="pathway">
    <text evidence="1">Cofactor biosynthesis; thiamine diphosphate biosynthesis.</text>
</comment>
<dbReference type="RefSeq" id="WP_071361391.1">
    <property type="nucleotide sequence ID" value="NZ_JRYB01000001.1"/>
</dbReference>
<dbReference type="CDD" id="cd01169">
    <property type="entry name" value="HMPP_kinase"/>
    <property type="match status" value="1"/>
</dbReference>
<evidence type="ECO:0000256" key="1">
    <source>
        <dbReference type="ARBA" id="ARBA00004948"/>
    </source>
</evidence>
<dbReference type="InterPro" id="IPR029056">
    <property type="entry name" value="Ribokinase-like"/>
</dbReference>
<accession>A0A1S2NDC9</accession>
<evidence type="ECO:0000256" key="2">
    <source>
        <dbReference type="ARBA" id="ARBA00012135"/>
    </source>
</evidence>
<dbReference type="GO" id="GO:0008902">
    <property type="term" value="F:hydroxymethylpyrimidine kinase activity"/>
    <property type="evidence" value="ECO:0007669"/>
    <property type="project" value="UniProtKB-EC"/>
</dbReference>
<dbReference type="UniPathway" id="UPA00060">
    <property type="reaction ID" value="UER00138"/>
</dbReference>
<dbReference type="GO" id="GO:0008972">
    <property type="term" value="F:phosphomethylpyrimidine kinase activity"/>
    <property type="evidence" value="ECO:0007669"/>
    <property type="project" value="InterPro"/>
</dbReference>
<gene>
    <name evidence="4" type="ORF">LO55_2087</name>
</gene>
<dbReference type="PANTHER" id="PTHR20858">
    <property type="entry name" value="PHOSPHOMETHYLPYRIMIDINE KINASE"/>
    <property type="match status" value="1"/>
</dbReference>
<dbReference type="Gene3D" id="3.40.1190.20">
    <property type="match status" value="1"/>
</dbReference>
<comment type="caution">
    <text evidence="4">The sequence shown here is derived from an EMBL/GenBank/DDBJ whole genome shotgun (WGS) entry which is preliminary data.</text>
</comment>
<dbReference type="GO" id="GO:0009229">
    <property type="term" value="P:thiamine diphosphate biosynthetic process"/>
    <property type="evidence" value="ECO:0007669"/>
    <property type="project" value="UniProtKB-UniPathway"/>
</dbReference>
<dbReference type="SUPFAM" id="SSF53613">
    <property type="entry name" value="Ribokinase-like"/>
    <property type="match status" value="1"/>
</dbReference>
<proteinExistence type="predicted"/>
<dbReference type="EC" id="2.7.1.49" evidence="2"/>
<protein>
    <recommendedName>
        <fullName evidence="2">hydroxymethylpyrimidine kinase</fullName>
        <ecNumber evidence="2">2.7.1.49</ecNumber>
    </recommendedName>
</protein>
<dbReference type="InterPro" id="IPR004399">
    <property type="entry name" value="HMP/HMP-P_kinase_dom"/>
</dbReference>
<feature type="domain" description="Pyridoxamine kinase/Phosphomethylpyrimidine kinase" evidence="3">
    <location>
        <begin position="16"/>
        <end position="260"/>
    </location>
</feature>